<evidence type="ECO:0000259" key="18">
    <source>
        <dbReference type="PROSITE" id="PS50011"/>
    </source>
</evidence>
<keyword evidence="2" id="KW-1003">Cell membrane</keyword>
<dbReference type="GO" id="GO:0051707">
    <property type="term" value="P:response to other organism"/>
    <property type="evidence" value="ECO:0007669"/>
    <property type="project" value="UniProtKB-ARBA"/>
</dbReference>
<feature type="binding site" evidence="16">
    <location>
        <position position="424"/>
    </location>
    <ligand>
        <name>ATP</name>
        <dbReference type="ChEBI" id="CHEBI:30616"/>
    </ligand>
</feature>
<dbReference type="InterPro" id="IPR011009">
    <property type="entry name" value="Kinase-like_dom_sf"/>
</dbReference>
<dbReference type="PROSITE" id="PS50026">
    <property type="entry name" value="EGF_3"/>
    <property type="match status" value="1"/>
</dbReference>
<evidence type="ECO:0000256" key="11">
    <source>
        <dbReference type="ARBA" id="ARBA00023180"/>
    </source>
</evidence>
<evidence type="ECO:0000256" key="16">
    <source>
        <dbReference type="PROSITE-ProRule" id="PRU10141"/>
    </source>
</evidence>
<dbReference type="Proteomes" id="UP001085076">
    <property type="component" value="Miscellaneous, Linkage group lg08"/>
</dbReference>
<comment type="subcellular location">
    <subcellularLocation>
        <location evidence="1">Cell membrane</location>
        <topology evidence="1">Single-pass type I membrane protein</topology>
    </subcellularLocation>
</comment>
<evidence type="ECO:0000259" key="20">
    <source>
        <dbReference type="PROSITE" id="PS50948"/>
    </source>
</evidence>
<evidence type="ECO:0000256" key="2">
    <source>
        <dbReference type="ARBA" id="ARBA00022475"/>
    </source>
</evidence>
<comment type="caution">
    <text evidence="15">Lacks conserved residue(s) required for the propagation of feature annotation.</text>
</comment>
<keyword evidence="17" id="KW-1133">Transmembrane helix</keyword>
<dbReference type="SMART" id="SM00473">
    <property type="entry name" value="PAN_AP"/>
    <property type="match status" value="1"/>
</dbReference>
<evidence type="ECO:0000256" key="6">
    <source>
        <dbReference type="ARBA" id="ARBA00022729"/>
    </source>
</evidence>
<feature type="transmembrane region" description="Helical" evidence="17">
    <location>
        <begin position="310"/>
        <end position="332"/>
    </location>
</feature>
<dbReference type="Pfam" id="PF08276">
    <property type="entry name" value="PAN_2"/>
    <property type="match status" value="1"/>
</dbReference>
<reference evidence="21" key="1">
    <citation type="submission" date="2021-03" db="EMBL/GenBank/DDBJ databases">
        <authorList>
            <person name="Li Z."/>
            <person name="Yang C."/>
        </authorList>
    </citation>
    <scope>NUCLEOTIDE SEQUENCE</scope>
    <source>
        <strain evidence="21">Dzin_1.0</strain>
        <tissue evidence="21">Leaf</tissue>
    </source>
</reference>
<keyword evidence="9 14" id="KW-0067">ATP-binding</keyword>
<dbReference type="InterPro" id="IPR017441">
    <property type="entry name" value="Protein_kinase_ATP_BS"/>
</dbReference>
<dbReference type="GO" id="GO:0048544">
    <property type="term" value="P:recognition of pollen"/>
    <property type="evidence" value="ECO:0007669"/>
    <property type="project" value="InterPro"/>
</dbReference>
<dbReference type="InterPro" id="IPR024171">
    <property type="entry name" value="SRK-like_kinase"/>
</dbReference>
<keyword evidence="7 14" id="KW-0547">Nucleotide-binding</keyword>
<dbReference type="SUPFAM" id="SSF57414">
    <property type="entry name" value="Hairpin loop containing domain-like"/>
    <property type="match status" value="1"/>
</dbReference>
<dbReference type="InterPro" id="IPR000719">
    <property type="entry name" value="Prot_kinase_dom"/>
</dbReference>
<dbReference type="EMBL" id="JAGGNH010000008">
    <property type="protein sequence ID" value="KAJ0966049.1"/>
    <property type="molecule type" value="Genomic_DNA"/>
</dbReference>
<dbReference type="FunFam" id="1.10.510.10:FF:000060">
    <property type="entry name" value="G-type lectin S-receptor-like serine/threonine-protein kinase"/>
    <property type="match status" value="1"/>
</dbReference>
<evidence type="ECO:0000256" key="1">
    <source>
        <dbReference type="ARBA" id="ARBA00004251"/>
    </source>
</evidence>
<evidence type="ECO:0000256" key="8">
    <source>
        <dbReference type="ARBA" id="ARBA00022777"/>
    </source>
</evidence>
<keyword evidence="4 15" id="KW-0245">EGF-like domain</keyword>
<evidence type="ECO:0000256" key="17">
    <source>
        <dbReference type="SAM" id="Phobius"/>
    </source>
</evidence>
<dbReference type="CDD" id="cd14066">
    <property type="entry name" value="STKc_IRAK"/>
    <property type="match status" value="1"/>
</dbReference>
<dbReference type="Pfam" id="PF00954">
    <property type="entry name" value="S_locus_glycop"/>
    <property type="match status" value="1"/>
</dbReference>
<name>A0A9D5H7D9_9LILI</name>
<keyword evidence="17" id="KW-0472">Membrane</keyword>
<comment type="catalytic activity">
    <reaction evidence="13 14">
        <text>L-seryl-[protein] + ATP = O-phospho-L-seryl-[protein] + ADP + H(+)</text>
        <dbReference type="Rhea" id="RHEA:17989"/>
        <dbReference type="Rhea" id="RHEA-COMP:9863"/>
        <dbReference type="Rhea" id="RHEA-COMP:11604"/>
        <dbReference type="ChEBI" id="CHEBI:15378"/>
        <dbReference type="ChEBI" id="CHEBI:29999"/>
        <dbReference type="ChEBI" id="CHEBI:30616"/>
        <dbReference type="ChEBI" id="CHEBI:83421"/>
        <dbReference type="ChEBI" id="CHEBI:456216"/>
        <dbReference type="EC" id="2.7.11.1"/>
    </reaction>
</comment>
<evidence type="ECO:0000256" key="14">
    <source>
        <dbReference type="PIRNR" id="PIRNR000641"/>
    </source>
</evidence>
<keyword evidence="8 14" id="KW-0418">Kinase</keyword>
<dbReference type="GO" id="GO:0004674">
    <property type="term" value="F:protein serine/threonine kinase activity"/>
    <property type="evidence" value="ECO:0007669"/>
    <property type="project" value="UniProtKB-KW"/>
</dbReference>
<dbReference type="SUPFAM" id="SSF51110">
    <property type="entry name" value="alpha-D-mannose-specific plant lectins"/>
    <property type="match status" value="2"/>
</dbReference>
<dbReference type="Pfam" id="PF07714">
    <property type="entry name" value="PK_Tyr_Ser-Thr"/>
    <property type="match status" value="1"/>
</dbReference>
<keyword evidence="11" id="KW-0325">Glycoprotein</keyword>
<dbReference type="GO" id="GO:0005886">
    <property type="term" value="C:plasma membrane"/>
    <property type="evidence" value="ECO:0007669"/>
    <property type="project" value="UniProtKB-SubCell"/>
</dbReference>
<gene>
    <name evidence="21" type="ORF">J5N97_027187</name>
</gene>
<keyword evidence="10" id="KW-1015">Disulfide bond</keyword>
<evidence type="ECO:0000256" key="5">
    <source>
        <dbReference type="ARBA" id="ARBA00022679"/>
    </source>
</evidence>
<feature type="domain" description="Apple" evidence="20">
    <location>
        <begin position="205"/>
        <end position="299"/>
    </location>
</feature>
<reference evidence="21" key="2">
    <citation type="journal article" date="2022" name="Hortic Res">
        <title>The genome of Dioscorea zingiberensis sheds light on the biosynthesis, origin and evolution of the medicinally important diosgenin saponins.</title>
        <authorList>
            <person name="Li Y."/>
            <person name="Tan C."/>
            <person name="Li Z."/>
            <person name="Guo J."/>
            <person name="Li S."/>
            <person name="Chen X."/>
            <person name="Wang C."/>
            <person name="Dai X."/>
            <person name="Yang H."/>
            <person name="Song W."/>
            <person name="Hou L."/>
            <person name="Xu J."/>
            <person name="Tong Z."/>
            <person name="Xu A."/>
            <person name="Yuan X."/>
            <person name="Wang W."/>
            <person name="Yang Q."/>
            <person name="Chen L."/>
            <person name="Sun Z."/>
            <person name="Wang K."/>
            <person name="Pan B."/>
            <person name="Chen J."/>
            <person name="Bao Y."/>
            <person name="Liu F."/>
            <person name="Qi X."/>
            <person name="Gang D.R."/>
            <person name="Wen J."/>
            <person name="Li J."/>
        </authorList>
    </citation>
    <scope>NUCLEOTIDE SEQUENCE</scope>
    <source>
        <strain evidence="21">Dzin_1.0</strain>
    </source>
</reference>
<dbReference type="FunFam" id="3.30.200.20:FF:000195">
    <property type="entry name" value="G-type lectin S-receptor-like serine/threonine-protein kinase"/>
    <property type="match status" value="1"/>
</dbReference>
<dbReference type="PROSITE" id="PS00108">
    <property type="entry name" value="PROTEIN_KINASE_ST"/>
    <property type="match status" value="1"/>
</dbReference>
<keyword evidence="22" id="KW-1185">Reference proteome</keyword>
<keyword evidence="3 14" id="KW-0723">Serine/threonine-protein kinase</keyword>
<dbReference type="InterPro" id="IPR036426">
    <property type="entry name" value="Bulb-type_lectin_dom_sf"/>
</dbReference>
<dbReference type="Pfam" id="PF01453">
    <property type="entry name" value="B_lectin"/>
    <property type="match status" value="1"/>
</dbReference>
<keyword evidence="5 14" id="KW-0808">Transferase</keyword>
<dbReference type="EC" id="2.7.11.1" evidence="14"/>
<dbReference type="SUPFAM" id="SSF56112">
    <property type="entry name" value="Protein kinase-like (PK-like)"/>
    <property type="match status" value="1"/>
</dbReference>
<feature type="domain" description="Protein kinase" evidence="18">
    <location>
        <begin position="396"/>
        <end position="682"/>
    </location>
</feature>
<dbReference type="Gene3D" id="1.10.510.10">
    <property type="entry name" value="Transferase(Phosphotransferase) domain 1"/>
    <property type="match status" value="1"/>
</dbReference>
<dbReference type="PROSITE" id="PS50948">
    <property type="entry name" value="PAN"/>
    <property type="match status" value="1"/>
</dbReference>
<accession>A0A9D5H7D9</accession>
<evidence type="ECO:0000313" key="21">
    <source>
        <dbReference type="EMBL" id="KAJ0966049.1"/>
    </source>
</evidence>
<evidence type="ECO:0000256" key="12">
    <source>
        <dbReference type="ARBA" id="ARBA00047899"/>
    </source>
</evidence>
<proteinExistence type="inferred from homology"/>
<dbReference type="InterPro" id="IPR001245">
    <property type="entry name" value="Ser-Thr/Tyr_kinase_cat_dom"/>
</dbReference>
<dbReference type="PIRSF" id="PIRSF000641">
    <property type="entry name" value="SRK"/>
    <property type="match status" value="1"/>
</dbReference>
<keyword evidence="6" id="KW-0732">Signal</keyword>
<dbReference type="PROSITE" id="PS50011">
    <property type="entry name" value="PROTEIN_KINASE_DOM"/>
    <property type="match status" value="1"/>
</dbReference>
<organism evidence="21 22">
    <name type="scientific">Dioscorea zingiberensis</name>
    <dbReference type="NCBI Taxonomy" id="325984"/>
    <lineage>
        <taxon>Eukaryota</taxon>
        <taxon>Viridiplantae</taxon>
        <taxon>Streptophyta</taxon>
        <taxon>Embryophyta</taxon>
        <taxon>Tracheophyta</taxon>
        <taxon>Spermatophyta</taxon>
        <taxon>Magnoliopsida</taxon>
        <taxon>Liliopsida</taxon>
        <taxon>Dioscoreales</taxon>
        <taxon>Dioscoreaceae</taxon>
        <taxon>Dioscorea</taxon>
    </lineage>
</organism>
<feature type="domain" description="EGF-like" evidence="19">
    <location>
        <begin position="149"/>
        <end position="186"/>
    </location>
</feature>
<dbReference type="InterPro" id="IPR008271">
    <property type="entry name" value="Ser/Thr_kinase_AS"/>
</dbReference>
<comment type="similarity">
    <text evidence="14">Belongs to the protein kinase superfamily. Ser/Thr protein kinase family.</text>
</comment>
<dbReference type="SMART" id="SM00220">
    <property type="entry name" value="S_TKc"/>
    <property type="match status" value="1"/>
</dbReference>
<evidence type="ECO:0000256" key="13">
    <source>
        <dbReference type="ARBA" id="ARBA00048679"/>
    </source>
</evidence>
<dbReference type="CDD" id="cd00054">
    <property type="entry name" value="EGF_CA"/>
    <property type="match status" value="1"/>
</dbReference>
<dbReference type="GO" id="GO:0005524">
    <property type="term" value="F:ATP binding"/>
    <property type="evidence" value="ECO:0007669"/>
    <property type="project" value="UniProtKB-UniRule"/>
</dbReference>
<evidence type="ECO:0000259" key="19">
    <source>
        <dbReference type="PROSITE" id="PS50026"/>
    </source>
</evidence>
<comment type="catalytic activity">
    <reaction evidence="12 14">
        <text>L-threonyl-[protein] + ATP = O-phospho-L-threonyl-[protein] + ADP + H(+)</text>
        <dbReference type="Rhea" id="RHEA:46608"/>
        <dbReference type="Rhea" id="RHEA-COMP:11060"/>
        <dbReference type="Rhea" id="RHEA-COMP:11605"/>
        <dbReference type="ChEBI" id="CHEBI:15378"/>
        <dbReference type="ChEBI" id="CHEBI:30013"/>
        <dbReference type="ChEBI" id="CHEBI:30616"/>
        <dbReference type="ChEBI" id="CHEBI:61977"/>
        <dbReference type="ChEBI" id="CHEBI:456216"/>
        <dbReference type="EC" id="2.7.11.1"/>
    </reaction>
</comment>
<evidence type="ECO:0000256" key="4">
    <source>
        <dbReference type="ARBA" id="ARBA00022536"/>
    </source>
</evidence>
<dbReference type="OrthoDB" id="1910371at2759"/>
<evidence type="ECO:0000256" key="9">
    <source>
        <dbReference type="ARBA" id="ARBA00022840"/>
    </source>
</evidence>
<sequence length="707" mass="78904">METSNGTVLWQSFEHPSDTFLPGMRLTLDKKTGKNQLFTSWKSPSDPSEGNYSLGMDPSGSGQIFIWEGGLLKWRSGQWDGKTFIGTVMRSLNLYGFSLTDDVNIGMMYFTFTPANSSLLRFNLQYDGVENTSMLVPETKAWKSVWVQPVNECEIYGHCGINGICSMVGDSPTCSCLQGFEPKSGEEWSNGNWSSGCKRTTPFSCEMMNRTSSSNSSSGSQGKKDGFVRMGGLKLPDFSEWASVVRDPSGCESYCMSNCSCKAYVYNANLGCLVWSRELIDIYQFPSTGNGNDLFIKLADLDLGGSSNTWITIVIVSVIGLASLILVIYLWWKFNAKIKECWKKEVKQWDLFSSLQFSPEGRSEISGVVEQEGEEGKGVQLPLYTVEFIANVTDNFDESNKLGEGGFGIVYKGVLPGDELVAIKRLSRSSGQGLEQFKNEVLLIAKLQHRNLVRLLGCCIEGEEKMLIYEYMPNKSLDAFLFDPSKQAVLDWSKRFEIIKGIARGLLYLHRDSRLRIVHRDLKASNILLDQEMNPKISDFGMAKIFGGDQNEANTNRLVGTYGYMSPEYAMEGLFSVKSDVYSFGVLILEIVTGRRNNSFYHLENSPNIIGYVWPLWNEGRVMELIDQNIQSTCSAHQVLRCIHIGLLCVQDRVSERPDMSAVVLMLESGSAILQTPKQPTFVTERGPTETGAFSVNDLTVSIMSAR</sequence>
<evidence type="ECO:0000313" key="22">
    <source>
        <dbReference type="Proteomes" id="UP001085076"/>
    </source>
</evidence>
<evidence type="ECO:0000256" key="15">
    <source>
        <dbReference type="PROSITE-ProRule" id="PRU00076"/>
    </source>
</evidence>
<dbReference type="InterPro" id="IPR000742">
    <property type="entry name" value="EGF"/>
</dbReference>
<dbReference type="InterPro" id="IPR000858">
    <property type="entry name" value="S_locus_glycoprot_dom"/>
</dbReference>
<dbReference type="Gene3D" id="3.30.200.20">
    <property type="entry name" value="Phosphorylase Kinase, domain 1"/>
    <property type="match status" value="1"/>
</dbReference>
<comment type="caution">
    <text evidence="21">The sequence shown here is derived from an EMBL/GenBank/DDBJ whole genome shotgun (WGS) entry which is preliminary data.</text>
</comment>
<protein>
    <recommendedName>
        <fullName evidence="14">Receptor-like serine/threonine-protein kinase</fullName>
        <ecNumber evidence="14">2.7.11.1</ecNumber>
    </recommendedName>
</protein>
<keyword evidence="17" id="KW-0812">Transmembrane</keyword>
<dbReference type="PROSITE" id="PS00107">
    <property type="entry name" value="PROTEIN_KINASE_ATP"/>
    <property type="match status" value="1"/>
</dbReference>
<dbReference type="AlphaFoldDB" id="A0A9D5H7D9"/>
<evidence type="ECO:0000256" key="7">
    <source>
        <dbReference type="ARBA" id="ARBA00022741"/>
    </source>
</evidence>
<dbReference type="InterPro" id="IPR003609">
    <property type="entry name" value="Pan_app"/>
</dbReference>
<evidence type="ECO:0000256" key="3">
    <source>
        <dbReference type="ARBA" id="ARBA00022527"/>
    </source>
</evidence>
<dbReference type="PANTHER" id="PTHR27002:SF181">
    <property type="entry name" value="RECEPTOR-LIKE SERINE_THREONINE-PROTEIN KINASE"/>
    <property type="match status" value="1"/>
</dbReference>
<dbReference type="PANTHER" id="PTHR27002">
    <property type="entry name" value="RECEPTOR-LIKE SERINE/THREONINE-PROTEIN KINASE SD1-8"/>
    <property type="match status" value="1"/>
</dbReference>
<dbReference type="InterPro" id="IPR001480">
    <property type="entry name" value="Bulb-type_lectin_dom"/>
</dbReference>
<dbReference type="CDD" id="cd01098">
    <property type="entry name" value="PAN_AP_plant"/>
    <property type="match status" value="1"/>
</dbReference>
<evidence type="ECO:0000256" key="10">
    <source>
        <dbReference type="ARBA" id="ARBA00023157"/>
    </source>
</evidence>